<dbReference type="Proteomes" id="UP000214646">
    <property type="component" value="Unassembled WGS sequence"/>
</dbReference>
<dbReference type="AlphaFoldDB" id="A0A225E0N4"/>
<evidence type="ECO:0000313" key="2">
    <source>
        <dbReference type="EMBL" id="OWK44368.1"/>
    </source>
</evidence>
<proteinExistence type="predicted"/>
<feature type="region of interest" description="Disordered" evidence="1">
    <location>
        <begin position="25"/>
        <end position="44"/>
    </location>
</feature>
<organism evidence="2 3">
    <name type="scientific">Fimbriiglobus ruber</name>
    <dbReference type="NCBI Taxonomy" id="1908690"/>
    <lineage>
        <taxon>Bacteria</taxon>
        <taxon>Pseudomonadati</taxon>
        <taxon>Planctomycetota</taxon>
        <taxon>Planctomycetia</taxon>
        <taxon>Gemmatales</taxon>
        <taxon>Gemmataceae</taxon>
        <taxon>Fimbriiglobus</taxon>
    </lineage>
</organism>
<feature type="compositionally biased region" description="Basic and acidic residues" evidence="1">
    <location>
        <begin position="28"/>
        <end position="44"/>
    </location>
</feature>
<keyword evidence="3" id="KW-1185">Reference proteome</keyword>
<dbReference type="EMBL" id="NIDE01000003">
    <property type="protein sequence ID" value="OWK44368.1"/>
    <property type="molecule type" value="Genomic_DNA"/>
</dbReference>
<evidence type="ECO:0000313" key="3">
    <source>
        <dbReference type="Proteomes" id="UP000214646"/>
    </source>
</evidence>
<comment type="caution">
    <text evidence="2">The sequence shown here is derived from an EMBL/GenBank/DDBJ whole genome shotgun (WGS) entry which is preliminary data.</text>
</comment>
<reference evidence="3" key="1">
    <citation type="submission" date="2017-06" db="EMBL/GenBank/DDBJ databases">
        <title>Genome analysis of Fimbriiglobus ruber SP5, the first member of the order Planctomycetales with confirmed chitinolytic capability.</title>
        <authorList>
            <person name="Ravin N.V."/>
            <person name="Rakitin A.L."/>
            <person name="Ivanova A.A."/>
            <person name="Beletsky A.V."/>
            <person name="Kulichevskaya I.S."/>
            <person name="Mardanov A.V."/>
            <person name="Dedysh S.N."/>
        </authorList>
    </citation>
    <scope>NUCLEOTIDE SEQUENCE [LARGE SCALE GENOMIC DNA]</scope>
    <source>
        <strain evidence="3">SP5</strain>
    </source>
</reference>
<accession>A0A225E0N4</accession>
<sequence>MPGRLTPRWQSVAFEIKAKLSHSALHSECAHDVEPSSRHSRDRT</sequence>
<evidence type="ECO:0000256" key="1">
    <source>
        <dbReference type="SAM" id="MobiDB-lite"/>
    </source>
</evidence>
<name>A0A225E0N4_9BACT</name>
<protein>
    <submittedName>
        <fullName evidence="2">Uncharacterized protein</fullName>
    </submittedName>
</protein>
<gene>
    <name evidence="2" type="ORF">FRUB_02300</name>
</gene>